<keyword evidence="2" id="KW-0521">NADP</keyword>
<dbReference type="Proteomes" id="UP000076552">
    <property type="component" value="Unassembled WGS sequence"/>
</dbReference>
<dbReference type="SUPFAM" id="SSF51735">
    <property type="entry name" value="NAD(P)-binding Rossmann-fold domains"/>
    <property type="match status" value="1"/>
</dbReference>
<sequence length="195" mass="20302">MATSFSNTFAGKVIAVTGAASGIGRAVALYLGERGASLALSDVQKEELEKVAADIVAAFPHAKAVASVVDVRNGNAVKEWISSTFKTFGHLDGAANIAGTGGNYSPTPLETQEDEDWNFVISINLTGVMICLREELKVLADGGSIVNASSILGLQGGFSTGLSAYTASKHGVMGLTKMAAREYGHRNIRINSINP</sequence>
<dbReference type="STRING" id="708197.A0A166RV34"/>
<accession>A0A166RV34</accession>
<evidence type="ECO:0000313" key="5">
    <source>
        <dbReference type="Proteomes" id="UP000076552"/>
    </source>
</evidence>
<dbReference type="CDD" id="cd05233">
    <property type="entry name" value="SDR_c"/>
    <property type="match status" value="1"/>
</dbReference>
<keyword evidence="5" id="KW-1185">Reference proteome</keyword>
<protein>
    <submittedName>
        <fullName evidence="4">Short-chain dehydrogenase/reductase family</fullName>
    </submittedName>
</protein>
<evidence type="ECO:0000313" key="4">
    <source>
        <dbReference type="EMBL" id="KZL69788.1"/>
    </source>
</evidence>
<evidence type="ECO:0000256" key="2">
    <source>
        <dbReference type="ARBA" id="ARBA00022857"/>
    </source>
</evidence>
<dbReference type="InterPro" id="IPR020904">
    <property type="entry name" value="Sc_DH/Rdtase_CS"/>
</dbReference>
<comment type="similarity">
    <text evidence="1 3">Belongs to the short-chain dehydrogenases/reductases (SDR) family.</text>
</comment>
<comment type="caution">
    <text evidence="4">The sequence shown here is derived from an EMBL/GenBank/DDBJ whole genome shotgun (WGS) entry which is preliminary data.</text>
</comment>
<evidence type="ECO:0000256" key="3">
    <source>
        <dbReference type="RuleBase" id="RU000363"/>
    </source>
</evidence>
<gene>
    <name evidence="4" type="ORF">CT0861_02949</name>
</gene>
<dbReference type="PROSITE" id="PS00061">
    <property type="entry name" value="ADH_SHORT"/>
    <property type="match status" value="1"/>
</dbReference>
<dbReference type="GO" id="GO:0006633">
    <property type="term" value="P:fatty acid biosynthetic process"/>
    <property type="evidence" value="ECO:0007669"/>
    <property type="project" value="TreeGrafter"/>
</dbReference>
<reference evidence="4 5" key="1">
    <citation type="submission" date="2015-06" db="EMBL/GenBank/DDBJ databases">
        <title>Survival trade-offs in plant roots during colonization by closely related pathogenic and mutualistic fungi.</title>
        <authorList>
            <person name="Hacquard S."/>
            <person name="Kracher B."/>
            <person name="Hiruma K."/>
            <person name="Weinman A."/>
            <person name="Muench P."/>
            <person name="Garrido Oter R."/>
            <person name="Ver Loren van Themaat E."/>
            <person name="Dallerey J.-F."/>
            <person name="Damm U."/>
            <person name="Henrissat B."/>
            <person name="Lespinet O."/>
            <person name="Thon M."/>
            <person name="Kemen E."/>
            <person name="McHardy A.C."/>
            <person name="Schulze-Lefert P."/>
            <person name="O'Connell R.J."/>
        </authorList>
    </citation>
    <scope>NUCLEOTIDE SEQUENCE [LARGE SCALE GENOMIC DNA]</scope>
    <source>
        <strain evidence="4 5">0861</strain>
    </source>
</reference>
<dbReference type="Pfam" id="PF00106">
    <property type="entry name" value="adh_short"/>
    <property type="match status" value="1"/>
</dbReference>
<evidence type="ECO:0000256" key="1">
    <source>
        <dbReference type="ARBA" id="ARBA00006484"/>
    </source>
</evidence>
<organism evidence="4 5">
    <name type="scientific">Colletotrichum tofieldiae</name>
    <dbReference type="NCBI Taxonomy" id="708197"/>
    <lineage>
        <taxon>Eukaryota</taxon>
        <taxon>Fungi</taxon>
        <taxon>Dikarya</taxon>
        <taxon>Ascomycota</taxon>
        <taxon>Pezizomycotina</taxon>
        <taxon>Sordariomycetes</taxon>
        <taxon>Hypocreomycetidae</taxon>
        <taxon>Glomerellales</taxon>
        <taxon>Glomerellaceae</taxon>
        <taxon>Colletotrichum</taxon>
        <taxon>Colletotrichum spaethianum species complex</taxon>
    </lineage>
</organism>
<dbReference type="GO" id="GO:0048038">
    <property type="term" value="F:quinone binding"/>
    <property type="evidence" value="ECO:0007669"/>
    <property type="project" value="TreeGrafter"/>
</dbReference>
<dbReference type="AlphaFoldDB" id="A0A166RV34"/>
<name>A0A166RV34_9PEZI</name>
<proteinExistence type="inferred from homology"/>
<dbReference type="PANTHER" id="PTHR42760:SF45">
    <property type="entry name" value="SHORT CHAIN DEHYDROGENASE_REDUCTASE FAMILY PROTEIN, PUTATIVE (AFU_ORTHOLOGUE AFUA_3G09150)-RELATED"/>
    <property type="match status" value="1"/>
</dbReference>
<dbReference type="GO" id="GO:0016616">
    <property type="term" value="F:oxidoreductase activity, acting on the CH-OH group of donors, NAD or NADP as acceptor"/>
    <property type="evidence" value="ECO:0007669"/>
    <property type="project" value="TreeGrafter"/>
</dbReference>
<dbReference type="PRINTS" id="PR00080">
    <property type="entry name" value="SDRFAMILY"/>
</dbReference>
<dbReference type="EMBL" id="LFIV01000102">
    <property type="protein sequence ID" value="KZL69788.1"/>
    <property type="molecule type" value="Genomic_DNA"/>
</dbReference>
<dbReference type="InterPro" id="IPR002347">
    <property type="entry name" value="SDR_fam"/>
</dbReference>
<dbReference type="InterPro" id="IPR036291">
    <property type="entry name" value="NAD(P)-bd_dom_sf"/>
</dbReference>
<dbReference type="Gene3D" id="3.40.50.720">
    <property type="entry name" value="NAD(P)-binding Rossmann-like Domain"/>
    <property type="match status" value="1"/>
</dbReference>
<dbReference type="PRINTS" id="PR00081">
    <property type="entry name" value="GDHRDH"/>
</dbReference>
<dbReference type="PANTHER" id="PTHR42760">
    <property type="entry name" value="SHORT-CHAIN DEHYDROGENASES/REDUCTASES FAMILY MEMBER"/>
    <property type="match status" value="1"/>
</dbReference>